<dbReference type="SUPFAM" id="SSF55785">
    <property type="entry name" value="PYP-like sensor domain (PAS domain)"/>
    <property type="match status" value="1"/>
</dbReference>
<dbReference type="InterPro" id="IPR013656">
    <property type="entry name" value="PAS_4"/>
</dbReference>
<dbReference type="OrthoDB" id="9803970at2"/>
<dbReference type="AlphaFoldDB" id="A0A3Q9HS40"/>
<dbReference type="InterPro" id="IPR025662">
    <property type="entry name" value="Sigma_54_int_dom_ATP-bd_1"/>
</dbReference>
<dbReference type="InterPro" id="IPR035965">
    <property type="entry name" value="PAS-like_dom_sf"/>
</dbReference>
<evidence type="ECO:0008006" key="11">
    <source>
        <dbReference type="Google" id="ProtNLM"/>
    </source>
</evidence>
<dbReference type="NCBIfam" id="TIGR00229">
    <property type="entry name" value="sensory_box"/>
    <property type="match status" value="1"/>
</dbReference>
<dbReference type="Pfam" id="PF02954">
    <property type="entry name" value="HTH_8"/>
    <property type="match status" value="1"/>
</dbReference>
<dbReference type="RefSeq" id="WP_127017691.1">
    <property type="nucleotide sequence ID" value="NZ_CP016379.1"/>
</dbReference>
<dbReference type="KEGG" id="aft:BBF96_13620"/>
<dbReference type="Gene3D" id="3.40.50.300">
    <property type="entry name" value="P-loop containing nucleotide triphosphate hydrolases"/>
    <property type="match status" value="1"/>
</dbReference>
<dbReference type="SMART" id="SM00091">
    <property type="entry name" value="PAS"/>
    <property type="match status" value="1"/>
</dbReference>
<dbReference type="GO" id="GO:0006355">
    <property type="term" value="P:regulation of DNA-templated transcription"/>
    <property type="evidence" value="ECO:0007669"/>
    <property type="project" value="InterPro"/>
</dbReference>
<dbReference type="Pfam" id="PF08448">
    <property type="entry name" value="PAS_4"/>
    <property type="match status" value="1"/>
</dbReference>
<evidence type="ECO:0000256" key="2">
    <source>
        <dbReference type="ARBA" id="ARBA00022840"/>
    </source>
</evidence>
<feature type="coiled-coil region" evidence="6">
    <location>
        <begin position="120"/>
        <end position="147"/>
    </location>
</feature>
<accession>A0A3Q9HS40</accession>
<dbReference type="SUPFAM" id="SSF46689">
    <property type="entry name" value="Homeodomain-like"/>
    <property type="match status" value="1"/>
</dbReference>
<feature type="domain" description="PAS" evidence="8">
    <location>
        <begin position="13"/>
        <end position="64"/>
    </location>
</feature>
<dbReference type="Proteomes" id="UP000267250">
    <property type="component" value="Chromosome"/>
</dbReference>
<dbReference type="InterPro" id="IPR058031">
    <property type="entry name" value="AAA_lid_NorR"/>
</dbReference>
<dbReference type="InterPro" id="IPR027417">
    <property type="entry name" value="P-loop_NTPase"/>
</dbReference>
<dbReference type="PROSITE" id="PS00675">
    <property type="entry name" value="SIGMA54_INTERACT_1"/>
    <property type="match status" value="1"/>
</dbReference>
<evidence type="ECO:0000313" key="10">
    <source>
        <dbReference type="Proteomes" id="UP000267250"/>
    </source>
</evidence>
<dbReference type="Pfam" id="PF00158">
    <property type="entry name" value="Sigma54_activat"/>
    <property type="match status" value="1"/>
</dbReference>
<keyword evidence="4" id="KW-0238">DNA-binding</keyword>
<keyword evidence="5" id="KW-0804">Transcription</keyword>
<dbReference type="Gene3D" id="3.30.450.20">
    <property type="entry name" value="PAS domain"/>
    <property type="match status" value="1"/>
</dbReference>
<dbReference type="InterPro" id="IPR002197">
    <property type="entry name" value="HTH_Fis"/>
</dbReference>
<dbReference type="PRINTS" id="PR01590">
    <property type="entry name" value="HTHFIS"/>
</dbReference>
<dbReference type="InterPro" id="IPR025943">
    <property type="entry name" value="Sigma_54_int_dom_ATP-bd_2"/>
</dbReference>
<dbReference type="Gene3D" id="1.10.8.60">
    <property type="match status" value="1"/>
</dbReference>
<dbReference type="InterPro" id="IPR025944">
    <property type="entry name" value="Sigma_54_int_dom_CS"/>
</dbReference>
<keyword evidence="3" id="KW-0805">Transcription regulation</keyword>
<keyword evidence="10" id="KW-1185">Reference proteome</keyword>
<dbReference type="CDD" id="cd00009">
    <property type="entry name" value="AAA"/>
    <property type="match status" value="1"/>
</dbReference>
<keyword evidence="2" id="KW-0067">ATP-binding</keyword>
<dbReference type="SUPFAM" id="SSF52540">
    <property type="entry name" value="P-loop containing nucleoside triphosphate hydrolases"/>
    <property type="match status" value="1"/>
</dbReference>
<keyword evidence="1" id="KW-0547">Nucleotide-binding</keyword>
<evidence type="ECO:0000259" key="7">
    <source>
        <dbReference type="PROSITE" id="PS50045"/>
    </source>
</evidence>
<evidence type="ECO:0000256" key="1">
    <source>
        <dbReference type="ARBA" id="ARBA00022741"/>
    </source>
</evidence>
<dbReference type="InterPro" id="IPR000014">
    <property type="entry name" value="PAS"/>
</dbReference>
<organism evidence="9 10">
    <name type="scientific">Anoxybacter fermentans</name>
    <dbReference type="NCBI Taxonomy" id="1323375"/>
    <lineage>
        <taxon>Bacteria</taxon>
        <taxon>Bacillati</taxon>
        <taxon>Bacillota</taxon>
        <taxon>Clostridia</taxon>
        <taxon>Halanaerobiales</taxon>
        <taxon>Anoxybacter</taxon>
    </lineage>
</organism>
<evidence type="ECO:0000256" key="5">
    <source>
        <dbReference type="ARBA" id="ARBA00023163"/>
    </source>
</evidence>
<name>A0A3Q9HS40_9FIRM</name>
<dbReference type="GO" id="GO:0043565">
    <property type="term" value="F:sequence-specific DNA binding"/>
    <property type="evidence" value="ECO:0007669"/>
    <property type="project" value="InterPro"/>
</dbReference>
<reference evidence="9 10" key="1">
    <citation type="submission" date="2016-07" db="EMBL/GenBank/DDBJ databases">
        <title>Genome and transcriptome analysis of iron-reducing fermentative bacteria Anoxybacter fermentans.</title>
        <authorList>
            <person name="Zeng X."/>
            <person name="Shao Z."/>
        </authorList>
    </citation>
    <scope>NUCLEOTIDE SEQUENCE [LARGE SCALE GENOMIC DNA]</scope>
    <source>
        <strain evidence="9 10">DY22613</strain>
    </source>
</reference>
<dbReference type="CDD" id="cd00130">
    <property type="entry name" value="PAS"/>
    <property type="match status" value="1"/>
</dbReference>
<dbReference type="PROSITE" id="PS00676">
    <property type="entry name" value="SIGMA54_INTERACT_2"/>
    <property type="match status" value="1"/>
</dbReference>
<dbReference type="PROSITE" id="PS50045">
    <property type="entry name" value="SIGMA54_INTERACT_4"/>
    <property type="match status" value="1"/>
</dbReference>
<dbReference type="SMART" id="SM00382">
    <property type="entry name" value="AAA"/>
    <property type="match status" value="1"/>
</dbReference>
<evidence type="ECO:0000256" key="4">
    <source>
        <dbReference type="ARBA" id="ARBA00023125"/>
    </source>
</evidence>
<dbReference type="PANTHER" id="PTHR32071:SF74">
    <property type="entry name" value="TRANSCRIPTIONAL ACTIVATOR ROCR"/>
    <property type="match status" value="1"/>
</dbReference>
<dbReference type="PROSITE" id="PS50112">
    <property type="entry name" value="PAS"/>
    <property type="match status" value="1"/>
</dbReference>
<dbReference type="PROSITE" id="PS00688">
    <property type="entry name" value="SIGMA54_INTERACT_3"/>
    <property type="match status" value="1"/>
</dbReference>
<dbReference type="FunFam" id="3.40.50.300:FF:000006">
    <property type="entry name" value="DNA-binding transcriptional regulator NtrC"/>
    <property type="match status" value="1"/>
</dbReference>
<dbReference type="Gene3D" id="1.10.10.60">
    <property type="entry name" value="Homeodomain-like"/>
    <property type="match status" value="1"/>
</dbReference>
<dbReference type="Pfam" id="PF25601">
    <property type="entry name" value="AAA_lid_14"/>
    <property type="match status" value="1"/>
</dbReference>
<dbReference type="PANTHER" id="PTHR32071">
    <property type="entry name" value="TRANSCRIPTIONAL REGULATORY PROTEIN"/>
    <property type="match status" value="1"/>
</dbReference>
<dbReference type="InterPro" id="IPR003593">
    <property type="entry name" value="AAA+_ATPase"/>
</dbReference>
<dbReference type="InterPro" id="IPR002078">
    <property type="entry name" value="Sigma_54_int"/>
</dbReference>
<feature type="domain" description="Sigma-54 factor interaction" evidence="7">
    <location>
        <begin position="163"/>
        <end position="392"/>
    </location>
</feature>
<evidence type="ECO:0000313" key="9">
    <source>
        <dbReference type="EMBL" id="AZR74337.1"/>
    </source>
</evidence>
<evidence type="ECO:0000259" key="8">
    <source>
        <dbReference type="PROSITE" id="PS50112"/>
    </source>
</evidence>
<keyword evidence="6" id="KW-0175">Coiled coil</keyword>
<evidence type="ECO:0000256" key="6">
    <source>
        <dbReference type="SAM" id="Coils"/>
    </source>
</evidence>
<protein>
    <recommendedName>
        <fullName evidence="11">Sigma-54-dependent Fis family transcriptional regulator</fullName>
    </recommendedName>
</protein>
<dbReference type="InterPro" id="IPR009057">
    <property type="entry name" value="Homeodomain-like_sf"/>
</dbReference>
<evidence type="ECO:0000256" key="3">
    <source>
        <dbReference type="ARBA" id="ARBA00023015"/>
    </source>
</evidence>
<sequence length="478" mass="54554">MKSYHHKAKSTLKSTLLETILNSIDEGIHVVNSEGKTIFYNHRAAEIDGFEPEEVLGKHILEVYPSLTEETSTLIRTLRTGEPIEERQQTFINKKGKKITTINKTIPVRLDDQSIGALEISREITQLQELVNKISHLQSQLHLERTNKPISLAPGTRYSFDQIIGKHPDFIKAIDYAKKAAETSSSILLYGETGTGKEVFAQSIHNASPRKNKPFIAQNCAALPRDLLESLLFGTEKGGFTGAVSRPGLFEQANGGTLLLDEINSMSIDLQAKLLRVLQDNRIRRIGGNKEKEINVRIIATSNVPPEKALKEKQIREDLFYRLSVVLIRIPPLRERIDYDLKDLVQYFIHYYNRKFKKNVQGITNSVMKIFYQYHWPGNVRELQHVIEGAFNLIGSKKQIQIEHIPQYLKQRVQNQDYQNNNTFENFSGQSLPAAVEQLERKLIKKALQTADGNISKAARILQIKRQTLQYKIKKYGL</sequence>
<gene>
    <name evidence="9" type="ORF">BBF96_13620</name>
</gene>
<proteinExistence type="predicted"/>
<dbReference type="EMBL" id="CP016379">
    <property type="protein sequence ID" value="AZR74337.1"/>
    <property type="molecule type" value="Genomic_DNA"/>
</dbReference>
<dbReference type="GO" id="GO:0005524">
    <property type="term" value="F:ATP binding"/>
    <property type="evidence" value="ECO:0007669"/>
    <property type="project" value="UniProtKB-KW"/>
</dbReference>